<evidence type="ECO:0000259" key="1">
    <source>
        <dbReference type="Pfam" id="PF00149"/>
    </source>
</evidence>
<reference evidence="2" key="1">
    <citation type="journal article" date="2014" name="Front. Microbiol.">
        <title>High frequency of phylogenetically diverse reductive dehalogenase-homologous genes in deep subseafloor sedimentary metagenomes.</title>
        <authorList>
            <person name="Kawai M."/>
            <person name="Futagami T."/>
            <person name="Toyoda A."/>
            <person name="Takaki Y."/>
            <person name="Nishi S."/>
            <person name="Hori S."/>
            <person name="Arai W."/>
            <person name="Tsubouchi T."/>
            <person name="Morono Y."/>
            <person name="Uchiyama I."/>
            <person name="Ito T."/>
            <person name="Fujiyama A."/>
            <person name="Inagaki F."/>
            <person name="Takami H."/>
        </authorList>
    </citation>
    <scope>NUCLEOTIDE SEQUENCE</scope>
    <source>
        <strain evidence="2">Expedition CK06-06</strain>
    </source>
</reference>
<name>X0ZWD0_9ZZZZ</name>
<sequence length="370" mass="43394">KLRPRAFRGEEIKPIVLEVAIANFYEIDNPRFDNYNNPQKYLIKHEIYGSLSKYYTATINFNLSDEVIGFLKSFNFIMFDIGFSQPDKKERINYHSIVVSKNEWINFKFFHATDLHLAERNDRIYEIVRKWKSLVRKSDVSEILAQSAKALSFVQRLLMKKPEEKAKTVKALHKRYINPNNNFRNFIKLTNKQVIQNDLDFIVLTGDLIDFAVLSKIDREKRKNLDFDYEDSNWRIFKEIVLNLPQEKRRGMVSGEEILCPIFTIPGNHDYRQYHYDLRWGNLYKKIGLTGDEAIALNEELLANPISSITKSFRALKAYLIEINSSLDYYLKLGENNFIFLNSGSDSFKRIMDFLSGHPSVTGLTNKQIK</sequence>
<dbReference type="InterPro" id="IPR004843">
    <property type="entry name" value="Calcineurin-like_PHP"/>
</dbReference>
<dbReference type="Pfam" id="PF00149">
    <property type="entry name" value="Metallophos"/>
    <property type="match status" value="1"/>
</dbReference>
<gene>
    <name evidence="2" type="ORF">S01H4_06369</name>
</gene>
<evidence type="ECO:0000313" key="2">
    <source>
        <dbReference type="EMBL" id="GAG74125.1"/>
    </source>
</evidence>
<proteinExistence type="predicted"/>
<organism evidence="2">
    <name type="scientific">marine sediment metagenome</name>
    <dbReference type="NCBI Taxonomy" id="412755"/>
    <lineage>
        <taxon>unclassified sequences</taxon>
        <taxon>metagenomes</taxon>
        <taxon>ecological metagenomes</taxon>
    </lineage>
</organism>
<dbReference type="AlphaFoldDB" id="X0ZWD0"/>
<dbReference type="EMBL" id="BART01001954">
    <property type="protein sequence ID" value="GAG74125.1"/>
    <property type="molecule type" value="Genomic_DNA"/>
</dbReference>
<dbReference type="InterPro" id="IPR029052">
    <property type="entry name" value="Metallo-depent_PP-like"/>
</dbReference>
<dbReference type="GO" id="GO:0016787">
    <property type="term" value="F:hydrolase activity"/>
    <property type="evidence" value="ECO:0007669"/>
    <property type="project" value="InterPro"/>
</dbReference>
<dbReference type="SUPFAM" id="SSF56300">
    <property type="entry name" value="Metallo-dependent phosphatases"/>
    <property type="match status" value="1"/>
</dbReference>
<protein>
    <recommendedName>
        <fullName evidence="1">Calcineurin-like phosphoesterase domain-containing protein</fullName>
    </recommendedName>
</protein>
<comment type="caution">
    <text evidence="2">The sequence shown here is derived from an EMBL/GenBank/DDBJ whole genome shotgun (WGS) entry which is preliminary data.</text>
</comment>
<feature type="non-terminal residue" evidence="2">
    <location>
        <position position="1"/>
    </location>
</feature>
<dbReference type="Gene3D" id="3.60.21.10">
    <property type="match status" value="1"/>
</dbReference>
<feature type="domain" description="Calcineurin-like phosphoesterase" evidence="1">
    <location>
        <begin position="108"/>
        <end position="311"/>
    </location>
</feature>
<accession>X0ZWD0</accession>